<evidence type="ECO:0000313" key="3">
    <source>
        <dbReference type="Proteomes" id="UP000029878"/>
    </source>
</evidence>
<proteinExistence type="predicted"/>
<comment type="caution">
    <text evidence="2">The sequence shown here is derived from an EMBL/GenBank/DDBJ whole genome shotgun (WGS) entry which is preliminary data.</text>
</comment>
<feature type="signal peptide" evidence="1">
    <location>
        <begin position="1"/>
        <end position="22"/>
    </location>
</feature>
<reference evidence="2 3" key="1">
    <citation type="journal article" date="2014" name="Genome Announc.">
        <title>Draft genome sequences of eight enterohepatic helicobacter species isolated from both laboratory and wild rodents.</title>
        <authorList>
            <person name="Sheh A."/>
            <person name="Shen Z."/>
            <person name="Fox J.G."/>
        </authorList>
    </citation>
    <scope>NUCLEOTIDE SEQUENCE [LARGE SCALE GENOMIC DNA]</scope>
    <source>
        <strain evidence="2 3">ATCC 700114</strain>
    </source>
</reference>
<evidence type="ECO:0000256" key="1">
    <source>
        <dbReference type="SAM" id="SignalP"/>
    </source>
</evidence>
<sequence length="150" mass="17758">MSRFLLITFCIFFSMFILVAHALATTKNNNLATYSNNLVCTMEQCKNGICIYICDINDIRFNRYIIESNELESAYATWLELTKMEYLLQTLPNENYEYTNEQTIIKYTWHNKDRLEITLHEKGNLVGNLNLYKSNQYIIIDDKLHSIINY</sequence>
<gene>
    <name evidence="2" type="ORF">LS81_001770</name>
</gene>
<accession>A0A4U8SF04</accession>
<dbReference type="RefSeq" id="WP_034346335.1">
    <property type="nucleotide sequence ID" value="NZ_FZNG01000009.1"/>
</dbReference>
<dbReference type="OrthoDB" id="7058601at2"/>
<evidence type="ECO:0000313" key="2">
    <source>
        <dbReference type="EMBL" id="TLD84753.1"/>
    </source>
</evidence>
<dbReference type="EMBL" id="JRPL02000002">
    <property type="protein sequence ID" value="TLD84753.1"/>
    <property type="molecule type" value="Genomic_DNA"/>
</dbReference>
<protein>
    <submittedName>
        <fullName evidence="2">Uncharacterized protein</fullName>
    </submittedName>
</protein>
<dbReference type="AlphaFoldDB" id="A0A4U8SF04"/>
<name>A0A4U8SF04_9HELI</name>
<organism evidence="2 3">
    <name type="scientific">Helicobacter trogontum</name>
    <dbReference type="NCBI Taxonomy" id="50960"/>
    <lineage>
        <taxon>Bacteria</taxon>
        <taxon>Pseudomonadati</taxon>
        <taxon>Campylobacterota</taxon>
        <taxon>Epsilonproteobacteria</taxon>
        <taxon>Campylobacterales</taxon>
        <taxon>Helicobacteraceae</taxon>
        <taxon>Helicobacter</taxon>
    </lineage>
</organism>
<feature type="chain" id="PRO_5020342763" evidence="1">
    <location>
        <begin position="23"/>
        <end position="150"/>
    </location>
</feature>
<keyword evidence="1" id="KW-0732">Signal</keyword>
<dbReference type="Proteomes" id="UP000029878">
    <property type="component" value="Unassembled WGS sequence"/>
</dbReference>